<dbReference type="PROSITE" id="PS52029">
    <property type="entry name" value="LD_TPASE"/>
    <property type="match status" value="1"/>
</dbReference>
<dbReference type="CDD" id="cd16913">
    <property type="entry name" value="YkuD_like"/>
    <property type="match status" value="1"/>
</dbReference>
<dbReference type="CDD" id="cd00118">
    <property type="entry name" value="LysM"/>
    <property type="match status" value="1"/>
</dbReference>
<dbReference type="PROSITE" id="PS51782">
    <property type="entry name" value="LYSM"/>
    <property type="match status" value="1"/>
</dbReference>
<dbReference type="UniPathway" id="UPA00219"/>
<evidence type="ECO:0000259" key="10">
    <source>
        <dbReference type="PROSITE" id="PS51782"/>
    </source>
</evidence>
<keyword evidence="3" id="KW-0328">Glycosyltransferase</keyword>
<keyword evidence="4" id="KW-0808">Transferase</keyword>
<proteinExistence type="inferred from homology"/>
<dbReference type="InterPro" id="IPR050979">
    <property type="entry name" value="LD-transpeptidase"/>
</dbReference>
<sequence length="172" mass="18851">MIADEVVNVLIHSVKKGETLWSISEDYRVPLSNLILTNNITNPNMIMIGQQIIIPGLPDPNTIPYQIKVFLGRKKLQLLKNNVLIKEYPIAIGRILHATPSGSYVVVNRQPNPGGPFGSMWLSLSKKHYGIHGTNNPSSIGKAVSLGCIRMYNADVLELASTIPNGTLVNIN</sequence>
<evidence type="ECO:0000256" key="4">
    <source>
        <dbReference type="ARBA" id="ARBA00022679"/>
    </source>
</evidence>
<comment type="pathway">
    <text evidence="1 9">Cell wall biogenesis; peptidoglycan biosynthesis.</text>
</comment>
<dbReference type="InterPro" id="IPR005490">
    <property type="entry name" value="LD_TPept_cat_dom"/>
</dbReference>
<reference evidence="12 13" key="2">
    <citation type="submission" date="2017-09" db="EMBL/GenBank/DDBJ databases">
        <title>Bacillus patelloidae sp. nov., isolated from the intestinal tract of a marine limpet.</title>
        <authorList>
            <person name="Liu R."/>
            <person name="Dong C."/>
            <person name="Shao Z."/>
        </authorList>
    </citation>
    <scope>NUCLEOTIDE SEQUENCE [LARGE SCALE GENOMIC DNA]</scope>
    <source>
        <strain evidence="12 13">SA5d-4</strain>
    </source>
</reference>
<dbReference type="GO" id="GO:0071972">
    <property type="term" value="F:peptidoglycan L,D-transpeptidase activity"/>
    <property type="evidence" value="ECO:0007669"/>
    <property type="project" value="TreeGrafter"/>
</dbReference>
<evidence type="ECO:0000256" key="5">
    <source>
        <dbReference type="ARBA" id="ARBA00022801"/>
    </source>
</evidence>
<comment type="similarity">
    <text evidence="2">Belongs to the YkuD family.</text>
</comment>
<organism evidence="12 13">
    <name type="scientific">Lottiidibacillus patelloidae</name>
    <dbReference type="NCBI Taxonomy" id="2670334"/>
    <lineage>
        <taxon>Bacteria</taxon>
        <taxon>Bacillati</taxon>
        <taxon>Bacillota</taxon>
        <taxon>Bacilli</taxon>
        <taxon>Bacillales</taxon>
        <taxon>Bacillaceae</taxon>
        <taxon>Lottiidibacillus</taxon>
    </lineage>
</organism>
<dbReference type="SUPFAM" id="SSF141523">
    <property type="entry name" value="L,D-transpeptidase catalytic domain-like"/>
    <property type="match status" value="1"/>
</dbReference>
<evidence type="ECO:0000313" key="12">
    <source>
        <dbReference type="EMBL" id="OZM57414.1"/>
    </source>
</evidence>
<accession>A0A263BUK4</accession>
<dbReference type="GO" id="GO:0016757">
    <property type="term" value="F:glycosyltransferase activity"/>
    <property type="evidence" value="ECO:0007669"/>
    <property type="project" value="UniProtKB-KW"/>
</dbReference>
<feature type="domain" description="LysM" evidence="10">
    <location>
        <begin position="10"/>
        <end position="54"/>
    </location>
</feature>
<dbReference type="EMBL" id="NPIA01000003">
    <property type="protein sequence ID" value="OZM57414.1"/>
    <property type="molecule type" value="Genomic_DNA"/>
</dbReference>
<evidence type="ECO:0000256" key="3">
    <source>
        <dbReference type="ARBA" id="ARBA00022676"/>
    </source>
</evidence>
<dbReference type="GO" id="GO:0008360">
    <property type="term" value="P:regulation of cell shape"/>
    <property type="evidence" value="ECO:0007669"/>
    <property type="project" value="UniProtKB-UniRule"/>
</dbReference>
<reference evidence="13" key="1">
    <citation type="submission" date="2017-08" db="EMBL/GenBank/DDBJ databases">
        <authorList>
            <person name="Huang Z."/>
        </authorList>
    </citation>
    <scope>NUCLEOTIDE SEQUENCE [LARGE SCALE GENOMIC DNA]</scope>
    <source>
        <strain evidence="13">SA5d-4</strain>
    </source>
</reference>
<dbReference type="GO" id="GO:0071555">
    <property type="term" value="P:cell wall organization"/>
    <property type="evidence" value="ECO:0007669"/>
    <property type="project" value="UniProtKB-UniRule"/>
</dbReference>
<keyword evidence="7 9" id="KW-0573">Peptidoglycan synthesis</keyword>
<evidence type="ECO:0000259" key="11">
    <source>
        <dbReference type="PROSITE" id="PS52029"/>
    </source>
</evidence>
<evidence type="ECO:0000256" key="6">
    <source>
        <dbReference type="ARBA" id="ARBA00022960"/>
    </source>
</evidence>
<dbReference type="InterPro" id="IPR036779">
    <property type="entry name" value="LysM_dom_sf"/>
</dbReference>
<dbReference type="InterPro" id="IPR018392">
    <property type="entry name" value="LysM"/>
</dbReference>
<dbReference type="SUPFAM" id="SSF54106">
    <property type="entry name" value="LysM domain"/>
    <property type="match status" value="1"/>
</dbReference>
<keyword evidence="5" id="KW-0378">Hydrolase</keyword>
<keyword evidence="13" id="KW-1185">Reference proteome</keyword>
<feature type="domain" description="L,D-TPase catalytic" evidence="11">
    <location>
        <begin position="65"/>
        <end position="172"/>
    </location>
</feature>
<evidence type="ECO:0000256" key="9">
    <source>
        <dbReference type="PROSITE-ProRule" id="PRU01373"/>
    </source>
</evidence>
<dbReference type="PANTHER" id="PTHR30582">
    <property type="entry name" value="L,D-TRANSPEPTIDASE"/>
    <property type="match status" value="1"/>
</dbReference>
<evidence type="ECO:0000313" key="13">
    <source>
        <dbReference type="Proteomes" id="UP000217083"/>
    </source>
</evidence>
<evidence type="ECO:0000256" key="7">
    <source>
        <dbReference type="ARBA" id="ARBA00022984"/>
    </source>
</evidence>
<keyword evidence="6 9" id="KW-0133">Cell shape</keyword>
<dbReference type="Pfam" id="PF03734">
    <property type="entry name" value="YkuD"/>
    <property type="match status" value="1"/>
</dbReference>
<dbReference type="SMART" id="SM00257">
    <property type="entry name" value="LysM"/>
    <property type="match status" value="1"/>
</dbReference>
<dbReference type="GO" id="GO:0005576">
    <property type="term" value="C:extracellular region"/>
    <property type="evidence" value="ECO:0007669"/>
    <property type="project" value="TreeGrafter"/>
</dbReference>
<dbReference type="PANTHER" id="PTHR30582:SF24">
    <property type="entry name" value="L,D-TRANSPEPTIDASE ERFK_SRFK-RELATED"/>
    <property type="match status" value="1"/>
</dbReference>
<dbReference type="GO" id="GO:0018104">
    <property type="term" value="P:peptidoglycan-protein cross-linking"/>
    <property type="evidence" value="ECO:0007669"/>
    <property type="project" value="TreeGrafter"/>
</dbReference>
<dbReference type="Gene3D" id="2.40.440.10">
    <property type="entry name" value="L,D-transpeptidase catalytic domain-like"/>
    <property type="match status" value="1"/>
</dbReference>
<comment type="caution">
    <text evidence="12">The sequence shown here is derived from an EMBL/GenBank/DDBJ whole genome shotgun (WGS) entry which is preliminary data.</text>
</comment>
<protein>
    <submittedName>
        <fullName evidence="12">L,D-transpeptidase</fullName>
    </submittedName>
</protein>
<dbReference type="Pfam" id="PF01476">
    <property type="entry name" value="LysM"/>
    <property type="match status" value="1"/>
</dbReference>
<keyword evidence="8 9" id="KW-0961">Cell wall biogenesis/degradation</keyword>
<dbReference type="AlphaFoldDB" id="A0A263BUK4"/>
<name>A0A263BUK4_9BACI</name>
<dbReference type="InterPro" id="IPR038063">
    <property type="entry name" value="Transpep_catalytic_dom"/>
</dbReference>
<dbReference type="Proteomes" id="UP000217083">
    <property type="component" value="Unassembled WGS sequence"/>
</dbReference>
<evidence type="ECO:0000256" key="2">
    <source>
        <dbReference type="ARBA" id="ARBA00005992"/>
    </source>
</evidence>
<dbReference type="Gene3D" id="3.10.350.10">
    <property type="entry name" value="LysM domain"/>
    <property type="match status" value="1"/>
</dbReference>
<feature type="active site" description="Proton donor/acceptor" evidence="9">
    <location>
        <position position="132"/>
    </location>
</feature>
<evidence type="ECO:0000256" key="1">
    <source>
        <dbReference type="ARBA" id="ARBA00004752"/>
    </source>
</evidence>
<feature type="active site" description="Nucleophile" evidence="9">
    <location>
        <position position="148"/>
    </location>
</feature>
<gene>
    <name evidence="12" type="ORF">CIB95_08110</name>
</gene>
<evidence type="ECO:0000256" key="8">
    <source>
        <dbReference type="ARBA" id="ARBA00023316"/>
    </source>
</evidence>